<reference evidence="8" key="1">
    <citation type="journal article" date="2020" name="BMC">
        <title>Leishmania infection induces a limited differential gene expression in the sand fly midgut.</title>
        <authorList>
            <person name="Coutinho-Abreu I.V."/>
            <person name="Serafim T.D."/>
            <person name="Meneses C."/>
            <person name="Kamhawi S."/>
            <person name="Oliveira F."/>
            <person name="Valenzuela J.G."/>
        </authorList>
    </citation>
    <scope>NUCLEOTIDE SEQUENCE</scope>
    <source>
        <strain evidence="8">Jacobina</strain>
        <tissue evidence="8">Midgut</tissue>
    </source>
</reference>
<dbReference type="InterPro" id="IPR000591">
    <property type="entry name" value="DEP_dom"/>
</dbReference>
<sequence length="887" mass="99132">MVLPNTTELTDFSPNPVNIAALGNDEVIFTMDNLYPALLQCFAIIICGYMAGRLNIISNAESKGLNTFVGTFALPSLIFLSLAELEWRTVNWNFLLSILISKAIVFFAVAAVSLLVVRPLNLGRAGLLAIFCTQSNDFAIGYPIVVALYEKIHPEYAAYLYLVAPISLAILNPIGLVMMQISNMRMRRRESLEEQPIRPVGCPRVEEATGNRFFRGRILVVAKFIESVFFNPILLMTVLGVVGGMAFPNGVPDLLMGILKVLGNSFSATALFLLGLRMVGKAHKLQGPGFLIPGILILVKLLVLPIVIRQTVNIMDAGANFTDTTDLGTFGFLYGTFPAAPGVFVIASQYNTEVDLVASSMVACTFISAPLMIISAKMITLTNLSPTKYLSELVLVAFDISISAIIACLWLLLLFSVTKKIRRMPHKITSCLVLSQLIGSVGVLMWSLWETSPNWLMYLQFSLFTIGTYSSRLWCACLAVTLLFLQCRSLCFVLKLWPVFVGIAWGLPTLIVSFLLIFDSNHIRPSERKNPSFQYGNAQAAIAVFLLVMCFIVTVGCLVLHQRYKKRFEKYMTLSKEISTGENRDEEDLSTSTSNLIQSETDLTSRASSFAQDGGENEPENEVSGGNCHSSDGCCSQSTTTVLDIEDLVTRRLAEQQNGLCSAQFNCAGTSRQSCQTLIQRYQENTRRGLEPLEFDESIDDHQTLKHTVLLILLLCSMFVGLALSIWTLVMEGMSGIYVELSFLDAFLNFGQSLIVLACFITDTGDLLLPFVKYWRKIWYGANIVQLPAWNSLSVETKNVCEQFTTHHLDNCRKTIAQDKRWRIRTYRRVFFGNTFVDWLVKVGLAHDRIEATKYGRHLVDGRILRHINNVYHFHDKNLLYTFCDRL</sequence>
<feature type="transmembrane region" description="Helical" evidence="6">
    <location>
        <begin position="64"/>
        <end position="82"/>
    </location>
</feature>
<evidence type="ECO:0000256" key="5">
    <source>
        <dbReference type="SAM" id="MobiDB-lite"/>
    </source>
</evidence>
<dbReference type="KEGG" id="lll:129794226"/>
<feature type="transmembrane region" description="Helical" evidence="6">
    <location>
        <begin position="228"/>
        <end position="248"/>
    </location>
</feature>
<proteinExistence type="predicted"/>
<organism evidence="8">
    <name type="scientific">Lutzomyia longipalpis</name>
    <name type="common">Sand fly</name>
    <dbReference type="NCBI Taxonomy" id="7200"/>
    <lineage>
        <taxon>Eukaryota</taxon>
        <taxon>Metazoa</taxon>
        <taxon>Ecdysozoa</taxon>
        <taxon>Arthropoda</taxon>
        <taxon>Hexapoda</taxon>
        <taxon>Insecta</taxon>
        <taxon>Pterygota</taxon>
        <taxon>Neoptera</taxon>
        <taxon>Endopterygota</taxon>
        <taxon>Diptera</taxon>
        <taxon>Nematocera</taxon>
        <taxon>Psychodoidea</taxon>
        <taxon>Psychodidae</taxon>
        <taxon>Lutzomyia</taxon>
        <taxon>Lutzomyia</taxon>
    </lineage>
</organism>
<feature type="transmembrane region" description="Helical" evidence="6">
    <location>
        <begin position="254"/>
        <end position="276"/>
    </location>
</feature>
<dbReference type="GeneID" id="129794226"/>
<protein>
    <submittedName>
        <fullName evidence="8">Putative intracellular signal transduction</fullName>
    </submittedName>
</protein>
<feature type="transmembrane region" description="Helical" evidence="6">
    <location>
        <begin position="393"/>
        <end position="416"/>
    </location>
</feature>
<feature type="transmembrane region" description="Helical" evidence="6">
    <location>
        <begin position="158"/>
        <end position="179"/>
    </location>
</feature>
<feature type="domain" description="DEP" evidence="7">
    <location>
        <begin position="810"/>
        <end position="885"/>
    </location>
</feature>
<dbReference type="InterPro" id="IPR036388">
    <property type="entry name" value="WH-like_DNA-bd_sf"/>
</dbReference>
<evidence type="ECO:0000256" key="2">
    <source>
        <dbReference type="ARBA" id="ARBA00022692"/>
    </source>
</evidence>
<name>A0A7G3AN05_LUTLO</name>
<evidence type="ECO:0000313" key="8">
    <source>
        <dbReference type="EMBL" id="MBC1173637.1"/>
    </source>
</evidence>
<dbReference type="SMART" id="SM00049">
    <property type="entry name" value="DEP"/>
    <property type="match status" value="1"/>
</dbReference>
<dbReference type="Gene3D" id="1.20.1070.10">
    <property type="entry name" value="Rhodopsin 7-helix transmembrane proteins"/>
    <property type="match status" value="1"/>
</dbReference>
<feature type="transmembrane region" description="Helical" evidence="6">
    <location>
        <begin position="94"/>
        <end position="115"/>
    </location>
</feature>
<accession>A0A7G3AN05</accession>
<dbReference type="InterPro" id="IPR036390">
    <property type="entry name" value="WH_DNA-bd_sf"/>
</dbReference>
<dbReference type="PANTHER" id="PTHR22829:SF5">
    <property type="entry name" value="INTEGRAL MEMBRANE PROTEIN GPR155"/>
    <property type="match status" value="1"/>
</dbReference>
<dbReference type="InterPro" id="IPR004776">
    <property type="entry name" value="Mem_transp_PIN-like"/>
</dbReference>
<dbReference type="GO" id="GO:0035556">
    <property type="term" value="P:intracellular signal transduction"/>
    <property type="evidence" value="ECO:0007669"/>
    <property type="project" value="InterPro"/>
</dbReference>
<feature type="transmembrane region" description="Helical" evidence="6">
    <location>
        <begin position="288"/>
        <end position="308"/>
    </location>
</feature>
<feature type="transmembrane region" description="Helical" evidence="6">
    <location>
        <begin position="354"/>
        <end position="373"/>
    </location>
</feature>
<dbReference type="CDD" id="cd04443">
    <property type="entry name" value="DEP_GPR155"/>
    <property type="match status" value="1"/>
</dbReference>
<dbReference type="SUPFAM" id="SSF46785">
    <property type="entry name" value="Winged helix' DNA-binding domain"/>
    <property type="match status" value="1"/>
</dbReference>
<dbReference type="EMBL" id="GITU01004934">
    <property type="protein sequence ID" value="MBC1173637.1"/>
    <property type="molecule type" value="Transcribed_RNA"/>
</dbReference>
<keyword evidence="4 6" id="KW-0472">Membrane</keyword>
<feature type="region of interest" description="Disordered" evidence="5">
    <location>
        <begin position="607"/>
        <end position="628"/>
    </location>
</feature>
<dbReference type="Pfam" id="PF03547">
    <property type="entry name" value="Mem_trans"/>
    <property type="match status" value="1"/>
</dbReference>
<dbReference type="GO" id="GO:0016020">
    <property type="term" value="C:membrane"/>
    <property type="evidence" value="ECO:0007669"/>
    <property type="project" value="UniProtKB-SubCell"/>
</dbReference>
<keyword evidence="2 6" id="KW-0812">Transmembrane</keyword>
<dbReference type="Pfam" id="PF00610">
    <property type="entry name" value="DEP"/>
    <property type="match status" value="1"/>
</dbReference>
<feature type="transmembrane region" description="Helical" evidence="6">
    <location>
        <begin position="428"/>
        <end position="449"/>
    </location>
</feature>
<keyword evidence="3 6" id="KW-1133">Transmembrane helix</keyword>
<dbReference type="InterPro" id="IPR051832">
    <property type="entry name" value="mTOR-Rac_regulators"/>
</dbReference>
<dbReference type="PANTHER" id="PTHR22829">
    <property type="entry name" value="DEP DOMAIN PROTEIN"/>
    <property type="match status" value="1"/>
</dbReference>
<dbReference type="GO" id="GO:0055085">
    <property type="term" value="P:transmembrane transport"/>
    <property type="evidence" value="ECO:0007669"/>
    <property type="project" value="InterPro"/>
</dbReference>
<dbReference type="InterPro" id="IPR037368">
    <property type="entry name" value="GPR155_DEP"/>
</dbReference>
<dbReference type="OrthoDB" id="2133778at2759"/>
<feature type="transmembrane region" description="Helical" evidence="6">
    <location>
        <begin position="328"/>
        <end position="347"/>
    </location>
</feature>
<dbReference type="RefSeq" id="XP_055690881.1">
    <property type="nucleotide sequence ID" value="XM_055834906.1"/>
</dbReference>
<dbReference type="VEuPathDB" id="VectorBase:LLONM1_002074"/>
<dbReference type="RefSeq" id="XP_055690880.1">
    <property type="nucleotide sequence ID" value="XM_055834905.1"/>
</dbReference>
<feature type="transmembrane region" description="Helical" evidence="6">
    <location>
        <begin position="538"/>
        <end position="560"/>
    </location>
</feature>
<comment type="subcellular location">
    <subcellularLocation>
        <location evidence="1">Membrane</location>
        <topology evidence="1">Multi-pass membrane protein</topology>
    </subcellularLocation>
</comment>
<feature type="transmembrane region" description="Helical" evidence="6">
    <location>
        <begin position="709"/>
        <end position="730"/>
    </location>
</feature>
<dbReference type="CTD" id="39965"/>
<feature type="transmembrane region" description="Helical" evidence="6">
    <location>
        <begin position="461"/>
        <end position="485"/>
    </location>
</feature>
<feature type="transmembrane region" description="Helical" evidence="6">
    <location>
        <begin position="750"/>
        <end position="769"/>
    </location>
</feature>
<dbReference type="Gene3D" id="1.10.10.10">
    <property type="entry name" value="Winged helix-like DNA-binding domain superfamily/Winged helix DNA-binding domain"/>
    <property type="match status" value="1"/>
</dbReference>
<dbReference type="GO" id="GO:0030514">
    <property type="term" value="P:negative regulation of BMP signaling pathway"/>
    <property type="evidence" value="ECO:0007669"/>
    <property type="project" value="TreeGrafter"/>
</dbReference>
<dbReference type="AlphaFoldDB" id="A0A7G3AN05"/>
<dbReference type="PROSITE" id="PS50186">
    <property type="entry name" value="DEP"/>
    <property type="match status" value="1"/>
</dbReference>
<evidence type="ECO:0000256" key="3">
    <source>
        <dbReference type="ARBA" id="ARBA00022989"/>
    </source>
</evidence>
<evidence type="ECO:0000256" key="4">
    <source>
        <dbReference type="ARBA" id="ARBA00023136"/>
    </source>
</evidence>
<feature type="transmembrane region" description="Helical" evidence="6">
    <location>
        <begin position="34"/>
        <end position="52"/>
    </location>
</feature>
<evidence type="ECO:0000256" key="6">
    <source>
        <dbReference type="SAM" id="Phobius"/>
    </source>
</evidence>
<feature type="transmembrane region" description="Helical" evidence="6">
    <location>
        <begin position="127"/>
        <end position="146"/>
    </location>
</feature>
<feature type="transmembrane region" description="Helical" evidence="6">
    <location>
        <begin position="497"/>
        <end position="518"/>
    </location>
</feature>
<evidence type="ECO:0000259" key="7">
    <source>
        <dbReference type="PROSITE" id="PS50186"/>
    </source>
</evidence>
<evidence type="ECO:0000256" key="1">
    <source>
        <dbReference type="ARBA" id="ARBA00004141"/>
    </source>
</evidence>